<comment type="caution">
    <text evidence="2">The sequence shown here is derived from an EMBL/GenBank/DDBJ whole genome shotgun (WGS) entry which is preliminary data.</text>
</comment>
<feature type="region of interest" description="Disordered" evidence="1">
    <location>
        <begin position="170"/>
        <end position="189"/>
    </location>
</feature>
<gene>
    <name evidence="2" type="ORF">DFR69_1229</name>
</gene>
<feature type="region of interest" description="Disordered" evidence="1">
    <location>
        <begin position="194"/>
        <end position="426"/>
    </location>
</feature>
<evidence type="ECO:0000313" key="2">
    <source>
        <dbReference type="EMBL" id="PWV66944.1"/>
    </source>
</evidence>
<dbReference type="AlphaFoldDB" id="A0A317N2P5"/>
<feature type="compositionally biased region" description="Polar residues" evidence="1">
    <location>
        <begin position="307"/>
        <end position="320"/>
    </location>
</feature>
<name>A0A317N2P5_9NOCA</name>
<protein>
    <recommendedName>
        <fullName evidence="4">Excreted virulence factor EspC (Type VII ESX diderm)</fullName>
    </recommendedName>
</protein>
<evidence type="ECO:0000256" key="1">
    <source>
        <dbReference type="SAM" id="MobiDB-lite"/>
    </source>
</evidence>
<reference evidence="2 3" key="1">
    <citation type="submission" date="2018-05" db="EMBL/GenBank/DDBJ databases">
        <title>Genomic Encyclopedia of Type Strains, Phase IV (KMG-IV): sequencing the most valuable type-strain genomes for metagenomic binning, comparative biology and taxonomic classification.</title>
        <authorList>
            <person name="Goeker M."/>
        </authorList>
    </citation>
    <scope>NUCLEOTIDE SEQUENCE [LARGE SCALE GENOMIC DNA]</scope>
    <source>
        <strain evidence="2 3">DSM 44717</strain>
    </source>
</reference>
<accession>A0A317N2P5</accession>
<evidence type="ECO:0008006" key="4">
    <source>
        <dbReference type="Google" id="ProtNLM"/>
    </source>
</evidence>
<keyword evidence="3" id="KW-1185">Reference proteome</keyword>
<evidence type="ECO:0000313" key="3">
    <source>
        <dbReference type="Proteomes" id="UP000246410"/>
    </source>
</evidence>
<feature type="compositionally biased region" description="Low complexity" evidence="1">
    <location>
        <begin position="344"/>
        <end position="359"/>
    </location>
</feature>
<feature type="compositionally biased region" description="Basic and acidic residues" evidence="1">
    <location>
        <begin position="279"/>
        <end position="299"/>
    </location>
</feature>
<organism evidence="2 3">
    <name type="scientific">Nocardia neocaledoniensis</name>
    <dbReference type="NCBI Taxonomy" id="236511"/>
    <lineage>
        <taxon>Bacteria</taxon>
        <taxon>Bacillati</taxon>
        <taxon>Actinomycetota</taxon>
        <taxon>Actinomycetes</taxon>
        <taxon>Mycobacteriales</taxon>
        <taxon>Nocardiaceae</taxon>
        <taxon>Nocardia</taxon>
    </lineage>
</organism>
<dbReference type="RefSeq" id="WP_146229489.1">
    <property type="nucleotide sequence ID" value="NZ_QGTL01000022.1"/>
</dbReference>
<dbReference type="EMBL" id="QGTL01000022">
    <property type="protein sequence ID" value="PWV66944.1"/>
    <property type="molecule type" value="Genomic_DNA"/>
</dbReference>
<proteinExistence type="predicted"/>
<sequence>MEAERDSAYWDEIVAGHWPQISSADWNALARAAENGAAGLDITAVGGRRRAFENTMRSGLMVNGGANSLQGHDLSGFGEALSATAVALTAIADLVDRTQHRILDVVDDATATATTLSRETHVDRSDNGMLGRVDEALRFARSEVEAIADESVRAAREIVTPLVDMITDRLAGAAGPNPTDSGSAGPRESILRTGLDRVPADERLQQRPLSDASDTYSEATAVAPTDRGASEGASNIRGLAASAPGVPAPMGPGQTPIGAPGDATGADLRDAITASGDRTVTRDSGEAREHTPLADRAVHDGVPATGGSPTPTGRAQQQSAVEAREPDVEPASGPVAWPMPASGTAMSSISRASATTTSAVGSEPGHKAAVVDARRVSARTSATTEAHGPATTPAGRPVLPATESVHKPTPAGRAETRTPPESADSGNRALREVVGSAMAAAAPPAFELGRRVDGDLALAQTLLGRVLLASQDTIGVDTAVAILRSQGGVSAFVTTNEGRGWLPRGLSVPHAMSSPWLWDIPEADAWEGLADPARVLAEFGIAWGRRIGAATTAIASTTEVSAELGRQLPDTAISGTECLAPEAVQPMGTGFVDRLGIAGSPELNEKADTTPVSAIASRRLQLVVSGHDKVRDAGLGWAESFDSAEVRRQILTTIRGNQTVDADCWHQLREADELVAASVLMIRREVNGVALGDLRPANRNDATLKALRGMGFERRCNELVLELENNPTRQSLRETFYSYAQIFTHPAAAGISATFPKGGNR</sequence>
<dbReference type="Proteomes" id="UP000246410">
    <property type="component" value="Unassembled WGS sequence"/>
</dbReference>
<feature type="compositionally biased region" description="Basic and acidic residues" evidence="1">
    <location>
        <begin position="194"/>
        <end position="205"/>
    </location>
</feature>